<feature type="compositionally biased region" description="Basic and acidic residues" evidence="1">
    <location>
        <begin position="375"/>
        <end position="384"/>
    </location>
</feature>
<dbReference type="InterPro" id="IPR040227">
    <property type="entry name" value="Nibrin-rel"/>
</dbReference>
<feature type="compositionally biased region" description="Acidic residues" evidence="1">
    <location>
        <begin position="454"/>
        <end position="464"/>
    </location>
</feature>
<name>A0A9P6FP44_9FUNG</name>
<dbReference type="SUPFAM" id="SSF49879">
    <property type="entry name" value="SMAD/FHA domain"/>
    <property type="match status" value="1"/>
</dbReference>
<protein>
    <recommendedName>
        <fullName evidence="2">Nibrin second BRCT domain-containing protein</fullName>
    </recommendedName>
</protein>
<feature type="compositionally biased region" description="Basic and acidic residues" evidence="1">
    <location>
        <begin position="533"/>
        <end position="543"/>
    </location>
</feature>
<feature type="compositionally biased region" description="Basic and acidic residues" evidence="1">
    <location>
        <begin position="632"/>
        <end position="644"/>
    </location>
</feature>
<comment type="caution">
    <text evidence="3">The sequence shown here is derived from an EMBL/GenBank/DDBJ whole genome shotgun (WGS) entry which is preliminary data.</text>
</comment>
<feature type="compositionally biased region" description="Low complexity" evidence="1">
    <location>
        <begin position="421"/>
        <end position="436"/>
    </location>
</feature>
<feature type="compositionally biased region" description="Basic and acidic residues" evidence="1">
    <location>
        <begin position="563"/>
        <end position="576"/>
    </location>
</feature>
<feature type="region of interest" description="Disordered" evidence="1">
    <location>
        <begin position="375"/>
        <end position="585"/>
    </location>
</feature>
<reference evidence="3" key="1">
    <citation type="journal article" date="2020" name="Fungal Divers.">
        <title>Resolving the Mortierellaceae phylogeny through synthesis of multi-gene phylogenetics and phylogenomics.</title>
        <authorList>
            <person name="Vandepol N."/>
            <person name="Liber J."/>
            <person name="Desiro A."/>
            <person name="Na H."/>
            <person name="Kennedy M."/>
            <person name="Barry K."/>
            <person name="Grigoriev I.V."/>
            <person name="Miller A.N."/>
            <person name="O'Donnell K."/>
            <person name="Stajich J.E."/>
            <person name="Bonito G."/>
        </authorList>
    </citation>
    <scope>NUCLEOTIDE SEQUENCE</scope>
    <source>
        <strain evidence="3">KOD1015</strain>
    </source>
</reference>
<feature type="domain" description="Nibrin second BRCT" evidence="2">
    <location>
        <begin position="220"/>
        <end position="324"/>
    </location>
</feature>
<feature type="region of interest" description="Disordered" evidence="1">
    <location>
        <begin position="632"/>
        <end position="673"/>
    </location>
</feature>
<dbReference type="InterPro" id="IPR043014">
    <property type="entry name" value="Nibrin_BRCT2_sf"/>
</dbReference>
<feature type="compositionally biased region" description="Low complexity" evidence="1">
    <location>
        <begin position="481"/>
        <end position="499"/>
    </location>
</feature>
<feature type="non-terminal residue" evidence="3">
    <location>
        <position position="788"/>
    </location>
</feature>
<dbReference type="PANTHER" id="PTHR12162">
    <property type="entry name" value="NIBRIN-RELATED"/>
    <property type="match status" value="1"/>
</dbReference>
<feature type="non-terminal residue" evidence="3">
    <location>
        <position position="1"/>
    </location>
</feature>
<organism evidence="3 4">
    <name type="scientific">Lunasporangiospora selenospora</name>
    <dbReference type="NCBI Taxonomy" id="979761"/>
    <lineage>
        <taxon>Eukaryota</taxon>
        <taxon>Fungi</taxon>
        <taxon>Fungi incertae sedis</taxon>
        <taxon>Mucoromycota</taxon>
        <taxon>Mortierellomycotina</taxon>
        <taxon>Mortierellomycetes</taxon>
        <taxon>Mortierellales</taxon>
        <taxon>Mortierellaceae</taxon>
        <taxon>Lunasporangiospora</taxon>
    </lineage>
</organism>
<dbReference type="GO" id="GO:0030870">
    <property type="term" value="C:Mre11 complex"/>
    <property type="evidence" value="ECO:0007669"/>
    <property type="project" value="InterPro"/>
</dbReference>
<sequence>LRVWLKPDMTLTIGRQTAGWYQDLVPSTKAACDHATYTKLTLRDLRSKHGVFINGARIEPDKEVEIIIGGDKLWTTENKRHVAGRGYGGYAEITIGERTSFRLERVDFGLCSSGMSVQDKLQVVESAVDIDAKVDSTTWISGTSTHLIIGNNKQTEKMYLALAEGGHLVNLAWLEAMKVALEESWVTRGQKFNPPLEIDYPAPIPEVYQGVPIDWQPNFDRRILFQHVRFIALTATKSKSLEQLIRCAGGELVHDSSTPGTKLVSQCLKATVLPAFLTPPSGSLSSEMYESMDSILNKMKYRWIKEDEVGKAILFASTDMFCNPKYLEALRQIDIIASLSMSQFPATIPASVPATFPATIMATSSAILDDQLKADEEPESDHTTDTSNDYQADQQGDDASGSFSLSLMMPTKRSVRSPLLTSGNRDSSSRTSSVVDKPVKKKAKTDRMAVFFDGLDDDEDDEPVAEPSSNENVEAHQGRGPSQLPISLSSRSSPSILSPVPGPWPTSKELTNAENGKDKSDSDDGADIVPTSKDIDEKPDSRNAKPSLKVLDSELSKSTPTTKKVDMDYQKDDLKGAKQSQQLDPVDIVKEEEDSLSQLFPLRASSRKKKPSSFDAVRNDMDALQIEVKLERQKDHLDEQERQRRFGIQTSKKGAPDSMVQLMPPSQSGRGEHLLARTKRSRLAERDPSVAQEAHWDASGSISVSLPLTGRLAENPEETQEKTNWPERWKTAPNFKLFKSRDLHSLEKWKNVPNFKTFRKSIMPGVSAMASLPIPYSFEGEPVVEKTS</sequence>
<dbReference type="EMBL" id="JAABOA010003263">
    <property type="protein sequence ID" value="KAF9578849.1"/>
    <property type="molecule type" value="Genomic_DNA"/>
</dbReference>
<evidence type="ECO:0000259" key="2">
    <source>
        <dbReference type="Pfam" id="PF16508"/>
    </source>
</evidence>
<dbReference type="OrthoDB" id="552194at2759"/>
<evidence type="ECO:0000256" key="1">
    <source>
        <dbReference type="SAM" id="MobiDB-lite"/>
    </source>
</evidence>
<dbReference type="CDD" id="cd17741">
    <property type="entry name" value="BRCT_nibrin"/>
    <property type="match status" value="1"/>
</dbReference>
<dbReference type="Gene3D" id="3.40.50.10190">
    <property type="entry name" value="BRCT domain"/>
    <property type="match status" value="1"/>
</dbReference>
<dbReference type="AlphaFoldDB" id="A0A9P6FP44"/>
<dbReference type="Gene3D" id="3.40.50.10980">
    <property type="entry name" value="Nibrin, BRCT2 domain"/>
    <property type="match status" value="1"/>
</dbReference>
<dbReference type="Pfam" id="PF16508">
    <property type="entry name" value="NIBRIN_BRCT_II"/>
    <property type="match status" value="1"/>
</dbReference>
<dbReference type="GO" id="GO:0003684">
    <property type="term" value="F:damaged DNA binding"/>
    <property type="evidence" value="ECO:0007669"/>
    <property type="project" value="TreeGrafter"/>
</dbReference>
<evidence type="ECO:0000313" key="4">
    <source>
        <dbReference type="Proteomes" id="UP000780801"/>
    </source>
</evidence>
<dbReference type="InterPro" id="IPR036420">
    <property type="entry name" value="BRCT_dom_sf"/>
</dbReference>
<dbReference type="SUPFAM" id="SSF52113">
    <property type="entry name" value="BRCT domain"/>
    <property type="match status" value="1"/>
</dbReference>
<accession>A0A9P6FP44</accession>
<dbReference type="InterPro" id="IPR032429">
    <property type="entry name" value="Nibrin_BRCT2"/>
</dbReference>
<feature type="compositionally biased region" description="Polar residues" evidence="1">
    <location>
        <begin position="385"/>
        <end position="394"/>
    </location>
</feature>
<proteinExistence type="predicted"/>
<evidence type="ECO:0000313" key="3">
    <source>
        <dbReference type="EMBL" id="KAF9578849.1"/>
    </source>
</evidence>
<dbReference type="GO" id="GO:0007095">
    <property type="term" value="P:mitotic G2 DNA damage checkpoint signaling"/>
    <property type="evidence" value="ECO:0007669"/>
    <property type="project" value="InterPro"/>
</dbReference>
<dbReference type="PANTHER" id="PTHR12162:SF0">
    <property type="entry name" value="NIBRIN"/>
    <property type="match status" value="1"/>
</dbReference>
<gene>
    <name evidence="3" type="ORF">BGW38_005156</name>
</gene>
<dbReference type="Proteomes" id="UP000780801">
    <property type="component" value="Unassembled WGS sequence"/>
</dbReference>
<dbReference type="GO" id="GO:0000724">
    <property type="term" value="P:double-strand break repair via homologous recombination"/>
    <property type="evidence" value="ECO:0007669"/>
    <property type="project" value="TreeGrafter"/>
</dbReference>
<keyword evidence="4" id="KW-1185">Reference proteome</keyword>
<dbReference type="InterPro" id="IPR008984">
    <property type="entry name" value="SMAD_FHA_dom_sf"/>
</dbReference>